<organism evidence="4 5">
    <name type="scientific">Coprobacter secundus subsp. similis</name>
    <dbReference type="NCBI Taxonomy" id="2751153"/>
    <lineage>
        <taxon>Bacteria</taxon>
        <taxon>Pseudomonadati</taxon>
        <taxon>Bacteroidota</taxon>
        <taxon>Bacteroidia</taxon>
        <taxon>Bacteroidales</taxon>
        <taxon>Barnesiellaceae</taxon>
        <taxon>Coprobacter</taxon>
    </lineage>
</organism>
<dbReference type="Gene3D" id="2.60.120.260">
    <property type="entry name" value="Galactose-binding domain-like"/>
    <property type="match status" value="1"/>
</dbReference>
<keyword evidence="5" id="KW-1185">Reference proteome</keyword>
<dbReference type="InterPro" id="IPR003305">
    <property type="entry name" value="CenC_carb-bd"/>
</dbReference>
<gene>
    <name evidence="4" type="ORF">Cop2CBH44_31650</name>
</gene>
<evidence type="ECO:0000256" key="2">
    <source>
        <dbReference type="SAM" id="SignalP"/>
    </source>
</evidence>
<feature type="chain" id="PRO_5028920143" description="CBM-cenC domain-containing protein" evidence="2">
    <location>
        <begin position="29"/>
        <end position="524"/>
    </location>
</feature>
<dbReference type="KEGG" id="copr:Cop2CBH44_31650"/>
<evidence type="ECO:0000256" key="1">
    <source>
        <dbReference type="ARBA" id="ARBA00022801"/>
    </source>
</evidence>
<sequence length="524" mass="57347">MKIKLRHLAGKVFLSLILISGLSTPISAQNLISNGDFETWEGISTDTGLDKGIPAGWTSQTGDGNLTLYRTGTPHKGNYSVFARNTSGNVSRMFTPTLQPLSAGKMYKLTFYTRGKGTLANITLTENGEKLNGAVATSPSDKNIFASPSMLNKEYNNGKEWEKQEYTFTIQTDGIYKLIFWPKSTAGTDGETSDYFLLDDIELVEFVDETICTLSEIIVKGSTLKEFDPGILTYNITLAKGAAIPKVTATPADTKASVKITAATKIDGTEPERTTTINVTAADGISTREYKIIFEESNEILREGFASEDRPEKFTYPNKTNWIIDANAAQNNGVFFGNNSIRPKGSDFTDDYFTIDNCTSAGILSFYLKNRGDNANAILTVSYQKTSDSNNWIELKTIPDSEIGTSYEKISLPINSGEPVNIKFHIQKTAGLIGYNIDDISLTPFIATKQENEKTGKDIVFANGNTIHLQTSIPTNYTLYNINGQICTTGNVSGEYTLSVDTAGMYIISLQNANGKSVHKIIIP</sequence>
<accession>A0A7G1I169</accession>
<dbReference type="InterPro" id="IPR026444">
    <property type="entry name" value="Secre_tail"/>
</dbReference>
<reference evidence="5" key="1">
    <citation type="submission" date="2020-07" db="EMBL/GenBank/DDBJ databases">
        <title>Complete genome sequencing of Coprobacter sp. strain 2CBH44.</title>
        <authorList>
            <person name="Sakamoto M."/>
            <person name="Murakami T."/>
            <person name="Mori H."/>
        </authorList>
    </citation>
    <scope>NUCLEOTIDE SEQUENCE [LARGE SCALE GENOMIC DNA]</scope>
    <source>
        <strain evidence="5">2CBH44</strain>
    </source>
</reference>
<dbReference type="SUPFAM" id="SSF49785">
    <property type="entry name" value="Galactose-binding domain-like"/>
    <property type="match status" value="1"/>
</dbReference>
<evidence type="ECO:0000313" key="5">
    <source>
        <dbReference type="Proteomes" id="UP000594042"/>
    </source>
</evidence>
<dbReference type="NCBIfam" id="TIGR04183">
    <property type="entry name" value="Por_Secre_tail"/>
    <property type="match status" value="1"/>
</dbReference>
<evidence type="ECO:0000259" key="3">
    <source>
        <dbReference type="Pfam" id="PF02018"/>
    </source>
</evidence>
<proteinExistence type="predicted"/>
<name>A0A7G1I169_9BACT</name>
<dbReference type="RefSeq" id="WP_200755191.1">
    <property type="nucleotide sequence ID" value="NZ_AP023322.1"/>
</dbReference>
<feature type="signal peptide" evidence="2">
    <location>
        <begin position="1"/>
        <end position="28"/>
    </location>
</feature>
<dbReference type="EMBL" id="AP023322">
    <property type="protein sequence ID" value="BCI64812.1"/>
    <property type="molecule type" value="Genomic_DNA"/>
</dbReference>
<feature type="domain" description="CBM-cenC" evidence="3">
    <location>
        <begin position="29"/>
        <end position="174"/>
    </location>
</feature>
<keyword evidence="1" id="KW-0378">Hydrolase</keyword>
<evidence type="ECO:0000313" key="4">
    <source>
        <dbReference type="EMBL" id="BCI64812.1"/>
    </source>
</evidence>
<dbReference type="InterPro" id="IPR008979">
    <property type="entry name" value="Galactose-bd-like_sf"/>
</dbReference>
<dbReference type="GO" id="GO:0016798">
    <property type="term" value="F:hydrolase activity, acting on glycosyl bonds"/>
    <property type="evidence" value="ECO:0007669"/>
    <property type="project" value="InterPro"/>
</dbReference>
<protein>
    <recommendedName>
        <fullName evidence="3">CBM-cenC domain-containing protein</fullName>
    </recommendedName>
</protein>
<dbReference type="AlphaFoldDB" id="A0A7G1I169"/>
<dbReference type="Pfam" id="PF02018">
    <property type="entry name" value="CBM_4_9"/>
    <property type="match status" value="1"/>
</dbReference>
<dbReference type="Proteomes" id="UP000594042">
    <property type="component" value="Chromosome"/>
</dbReference>
<keyword evidence="2" id="KW-0732">Signal</keyword>